<dbReference type="PANTHER" id="PTHR12534:SF1">
    <property type="entry name" value="SMALL RIBOSOMAL SUBUNIT PROTEIN US2M"/>
    <property type="match status" value="1"/>
</dbReference>
<organism evidence="3 4">
    <name type="scientific">Iris pallida</name>
    <name type="common">Sweet iris</name>
    <dbReference type="NCBI Taxonomy" id="29817"/>
    <lineage>
        <taxon>Eukaryota</taxon>
        <taxon>Viridiplantae</taxon>
        <taxon>Streptophyta</taxon>
        <taxon>Embryophyta</taxon>
        <taxon>Tracheophyta</taxon>
        <taxon>Spermatophyta</taxon>
        <taxon>Magnoliopsida</taxon>
        <taxon>Liliopsida</taxon>
        <taxon>Asparagales</taxon>
        <taxon>Iridaceae</taxon>
        <taxon>Iridoideae</taxon>
        <taxon>Irideae</taxon>
        <taxon>Iris</taxon>
    </lineage>
</organism>
<dbReference type="Pfam" id="PF00318">
    <property type="entry name" value="Ribosomal_S2"/>
    <property type="match status" value="2"/>
</dbReference>
<dbReference type="Proteomes" id="UP001140949">
    <property type="component" value="Unassembled WGS sequence"/>
</dbReference>
<reference evidence="3" key="2">
    <citation type="submission" date="2023-04" db="EMBL/GenBank/DDBJ databases">
        <authorList>
            <person name="Bruccoleri R.E."/>
            <person name="Oakeley E.J."/>
            <person name="Faust A.-M."/>
            <person name="Dessus-Babus S."/>
            <person name="Altorfer M."/>
            <person name="Burckhardt D."/>
            <person name="Oertli M."/>
            <person name="Naumann U."/>
            <person name="Petersen F."/>
            <person name="Wong J."/>
        </authorList>
    </citation>
    <scope>NUCLEOTIDE SEQUENCE</scope>
    <source>
        <strain evidence="3">GSM-AAB239-AS_SAM_17_03QT</strain>
        <tissue evidence="3">Leaf</tissue>
    </source>
</reference>
<name>A0AAX6HRX2_IRIPA</name>
<keyword evidence="3" id="KW-0687">Ribonucleoprotein</keyword>
<dbReference type="InterPro" id="IPR023591">
    <property type="entry name" value="Ribosomal_uS2_flav_dom_sf"/>
</dbReference>
<gene>
    <name evidence="3" type="ORF">M6B38_299820</name>
</gene>
<dbReference type="PANTHER" id="PTHR12534">
    <property type="entry name" value="30S RIBOSOMAL PROTEIN S2 PROKARYOTIC AND ORGANELLAR"/>
    <property type="match status" value="1"/>
</dbReference>
<evidence type="ECO:0000259" key="2">
    <source>
        <dbReference type="PROSITE" id="PS50072"/>
    </source>
</evidence>
<dbReference type="PROSITE" id="PS50072">
    <property type="entry name" value="CSA_PPIASE_2"/>
    <property type="match status" value="1"/>
</dbReference>
<accession>A0AAX6HRX2</accession>
<dbReference type="PRINTS" id="PR00395">
    <property type="entry name" value="RIBOSOMALS2"/>
</dbReference>
<dbReference type="GO" id="GO:0003735">
    <property type="term" value="F:structural constituent of ribosome"/>
    <property type="evidence" value="ECO:0007669"/>
    <property type="project" value="InterPro"/>
</dbReference>
<dbReference type="GO" id="GO:0006412">
    <property type="term" value="P:translation"/>
    <property type="evidence" value="ECO:0007669"/>
    <property type="project" value="InterPro"/>
</dbReference>
<dbReference type="Gene3D" id="2.40.100.10">
    <property type="entry name" value="Cyclophilin-like"/>
    <property type="match status" value="1"/>
</dbReference>
<comment type="similarity">
    <text evidence="1">Belongs to the universal ribosomal protein uS2 family.</text>
</comment>
<dbReference type="SUPFAM" id="SSF52313">
    <property type="entry name" value="Ribosomal protein S2"/>
    <property type="match status" value="1"/>
</dbReference>
<protein>
    <submittedName>
        <fullName evidence="3">Ribosomal protein S2 (Mitochondrion)</fullName>
    </submittedName>
</protein>
<reference evidence="3" key="1">
    <citation type="journal article" date="2023" name="GigaByte">
        <title>Genome assembly of the bearded iris, Iris pallida Lam.</title>
        <authorList>
            <person name="Bruccoleri R.E."/>
            <person name="Oakeley E.J."/>
            <person name="Faust A.M.E."/>
            <person name="Altorfer M."/>
            <person name="Dessus-Babus S."/>
            <person name="Burckhardt D."/>
            <person name="Oertli M."/>
            <person name="Naumann U."/>
            <person name="Petersen F."/>
            <person name="Wong J."/>
        </authorList>
    </citation>
    <scope>NUCLEOTIDE SEQUENCE</scope>
    <source>
        <strain evidence="3">GSM-AAB239-AS_SAM_17_03QT</strain>
    </source>
</reference>
<dbReference type="GO" id="GO:0005763">
    <property type="term" value="C:mitochondrial small ribosomal subunit"/>
    <property type="evidence" value="ECO:0007669"/>
    <property type="project" value="TreeGrafter"/>
</dbReference>
<dbReference type="GO" id="GO:0003755">
    <property type="term" value="F:peptidyl-prolyl cis-trans isomerase activity"/>
    <property type="evidence" value="ECO:0007669"/>
    <property type="project" value="InterPro"/>
</dbReference>
<dbReference type="Gene3D" id="3.40.50.10490">
    <property type="entry name" value="Glucose-6-phosphate isomerase like protein, domain 1"/>
    <property type="match status" value="1"/>
</dbReference>
<dbReference type="InterPro" id="IPR005706">
    <property type="entry name" value="Ribosomal_uS2_bac/mit/plastid"/>
</dbReference>
<keyword evidence="4" id="KW-1185">Reference proteome</keyword>
<keyword evidence="3" id="KW-0689">Ribosomal protein</keyword>
<sequence>MGKMTNPKLLFHAVIGKVKACAIPSNFRYLLTGENGFSRPRMPLQCRGSTFHRVIPNFMSHGGVFTRDNWTSCEPIFDKRSTEEKEKTTKTAIQPLVTTKLLATNAHLGGRRVAAHHFKTYICGSRNGINIVDSDKTLVCLRNAFSFMSALIREKGRFLFLKTNNIFIQEIMEEMASRVDDSQWKIGNLMTNPSALPRKISRKKKINLGSTHLPDCIVILDGDGKSSVIHEADQSQIPIVSLVDPQIPLESYKRISYPIPANATRQFIYMFCHLITKIVFDERERNGDSVVIEDFDDIAENSDVKVENIRQLTEDPDVEGDRDLSLLTAA</sequence>
<evidence type="ECO:0000256" key="1">
    <source>
        <dbReference type="ARBA" id="ARBA00006242"/>
    </source>
</evidence>
<dbReference type="SUPFAM" id="SSF50891">
    <property type="entry name" value="Cyclophilin-like"/>
    <property type="match status" value="1"/>
</dbReference>
<evidence type="ECO:0000313" key="4">
    <source>
        <dbReference type="Proteomes" id="UP001140949"/>
    </source>
</evidence>
<evidence type="ECO:0000313" key="3">
    <source>
        <dbReference type="EMBL" id="KAJ6843035.1"/>
    </source>
</evidence>
<dbReference type="InterPro" id="IPR001865">
    <property type="entry name" value="Ribosomal_uS2"/>
</dbReference>
<dbReference type="InterPro" id="IPR002130">
    <property type="entry name" value="Cyclophilin-type_PPIase_dom"/>
</dbReference>
<dbReference type="InterPro" id="IPR029000">
    <property type="entry name" value="Cyclophilin-like_dom_sf"/>
</dbReference>
<dbReference type="AlphaFoldDB" id="A0AAX6HRX2"/>
<dbReference type="CDD" id="cd01425">
    <property type="entry name" value="RPS2"/>
    <property type="match status" value="1"/>
</dbReference>
<comment type="caution">
    <text evidence="3">The sequence shown here is derived from an EMBL/GenBank/DDBJ whole genome shotgun (WGS) entry which is preliminary data.</text>
</comment>
<feature type="domain" description="PPIase cyclophilin-type" evidence="2">
    <location>
        <begin position="26"/>
        <end position="199"/>
    </location>
</feature>
<proteinExistence type="inferred from homology"/>
<dbReference type="EMBL" id="JANAVB010007399">
    <property type="protein sequence ID" value="KAJ6843035.1"/>
    <property type="molecule type" value="Genomic_DNA"/>
</dbReference>